<name>A0AAV1KX72_9NEOP</name>
<reference evidence="1 2" key="1">
    <citation type="submission" date="2023-11" db="EMBL/GenBank/DDBJ databases">
        <authorList>
            <person name="Hedman E."/>
            <person name="Englund M."/>
            <person name="Stromberg M."/>
            <person name="Nyberg Akerstrom W."/>
            <person name="Nylinder S."/>
            <person name="Jareborg N."/>
            <person name="Kallberg Y."/>
            <person name="Kronander E."/>
        </authorList>
    </citation>
    <scope>NUCLEOTIDE SEQUENCE [LARGE SCALE GENOMIC DNA]</scope>
</reference>
<evidence type="ECO:0000313" key="2">
    <source>
        <dbReference type="Proteomes" id="UP001314205"/>
    </source>
</evidence>
<organism evidence="1 2">
    <name type="scientific">Parnassius mnemosyne</name>
    <name type="common">clouded apollo</name>
    <dbReference type="NCBI Taxonomy" id="213953"/>
    <lineage>
        <taxon>Eukaryota</taxon>
        <taxon>Metazoa</taxon>
        <taxon>Ecdysozoa</taxon>
        <taxon>Arthropoda</taxon>
        <taxon>Hexapoda</taxon>
        <taxon>Insecta</taxon>
        <taxon>Pterygota</taxon>
        <taxon>Neoptera</taxon>
        <taxon>Endopterygota</taxon>
        <taxon>Lepidoptera</taxon>
        <taxon>Glossata</taxon>
        <taxon>Ditrysia</taxon>
        <taxon>Papilionoidea</taxon>
        <taxon>Papilionidae</taxon>
        <taxon>Parnassiinae</taxon>
        <taxon>Parnassini</taxon>
        <taxon>Parnassius</taxon>
        <taxon>Driopa</taxon>
    </lineage>
</organism>
<evidence type="ECO:0000313" key="1">
    <source>
        <dbReference type="EMBL" id="CAK1587681.1"/>
    </source>
</evidence>
<keyword evidence="2" id="KW-1185">Reference proteome</keyword>
<sequence length="104" mass="12082">MFSDLTAEPAQFFNFLRMSTSDFEIILQKLSPLIQKNDTSFRKAIPAKVRLALTLRYLATGDSFRSLHYLFKMSHQIISKIIHETCTAILMVLKDEVKVRKLNF</sequence>
<dbReference type="AlphaFoldDB" id="A0AAV1KX72"/>
<accession>A0AAV1KX72</accession>
<evidence type="ECO:0008006" key="3">
    <source>
        <dbReference type="Google" id="ProtNLM"/>
    </source>
</evidence>
<proteinExistence type="predicted"/>
<comment type="caution">
    <text evidence="1">The sequence shown here is derived from an EMBL/GenBank/DDBJ whole genome shotgun (WGS) entry which is preliminary data.</text>
</comment>
<dbReference type="Proteomes" id="UP001314205">
    <property type="component" value="Unassembled WGS sequence"/>
</dbReference>
<gene>
    <name evidence="1" type="ORF">PARMNEM_LOCUS8430</name>
</gene>
<dbReference type="EMBL" id="CAVLGL010000082">
    <property type="protein sequence ID" value="CAK1587681.1"/>
    <property type="molecule type" value="Genomic_DNA"/>
</dbReference>
<protein>
    <recommendedName>
        <fullName evidence="3">Transposase Helix-turn-helix domain-containing protein</fullName>
    </recommendedName>
</protein>